<proteinExistence type="predicted"/>
<dbReference type="AlphaFoldDB" id="A0A454TZF4"/>
<accession>A0A454TZF4</accession>
<dbReference type="InterPro" id="IPR041183">
    <property type="entry name" value="Cyclophilin-like"/>
</dbReference>
<sequence>MWMTVGERRFAITLADTEAARAFAGMLPLTIDMPDLNSNEKHAQLPKALPTNESRPGVIRNGDLMLYGSTTLVVFYKTFPSAYSYTRLGRVDASDGLAQALGSGSARITFSKN</sequence>
<protein>
    <recommendedName>
        <fullName evidence="1">Cyclophilin-like domain-containing protein</fullName>
    </recommendedName>
</protein>
<name>A0A454TZF4_9RALS</name>
<dbReference type="Pfam" id="PF18050">
    <property type="entry name" value="Cyclophil_like2"/>
    <property type="match status" value="1"/>
</dbReference>
<dbReference type="Proteomes" id="UP000271222">
    <property type="component" value="Unassembled WGS sequence"/>
</dbReference>
<dbReference type="SUPFAM" id="SSF50891">
    <property type="entry name" value="Cyclophilin-like"/>
    <property type="match status" value="1"/>
</dbReference>
<evidence type="ECO:0000313" key="3">
    <source>
        <dbReference type="Proteomes" id="UP000271222"/>
    </source>
</evidence>
<evidence type="ECO:0000313" key="2">
    <source>
        <dbReference type="EMBL" id="RNM11297.1"/>
    </source>
</evidence>
<evidence type="ECO:0000259" key="1">
    <source>
        <dbReference type="Pfam" id="PF18050"/>
    </source>
</evidence>
<dbReference type="Gene3D" id="2.40.100.20">
    <property type="match status" value="1"/>
</dbReference>
<dbReference type="OrthoDB" id="5298378at2"/>
<feature type="domain" description="Cyclophilin-like" evidence="1">
    <location>
        <begin position="3"/>
        <end position="110"/>
    </location>
</feature>
<reference evidence="2 3" key="1">
    <citation type="submission" date="2018-10" db="EMBL/GenBank/DDBJ databases">
        <title>Draft Genome Sequence of Ralstonia pseudosolanacearum (R. solanacearum phylotype I) Strain Tg03 Isolated from Luffa cylindrica in China.</title>
        <authorList>
            <person name="Yuan G.-Q."/>
            <person name="Li Q.-Q."/>
            <person name="Zhang Y.-W."/>
        </authorList>
    </citation>
    <scope>NUCLEOTIDE SEQUENCE [LARGE SCALE GENOMIC DNA]</scope>
    <source>
        <strain evidence="2 3">Tg03</strain>
    </source>
</reference>
<dbReference type="InterPro" id="IPR029000">
    <property type="entry name" value="Cyclophilin-like_dom_sf"/>
</dbReference>
<organism evidence="2 3">
    <name type="scientific">Ralstonia pseudosolanacearum</name>
    <dbReference type="NCBI Taxonomy" id="1310165"/>
    <lineage>
        <taxon>Bacteria</taxon>
        <taxon>Pseudomonadati</taxon>
        <taxon>Pseudomonadota</taxon>
        <taxon>Betaproteobacteria</taxon>
        <taxon>Burkholderiales</taxon>
        <taxon>Burkholderiaceae</taxon>
        <taxon>Ralstonia</taxon>
        <taxon>Ralstonia solanacearum species complex</taxon>
    </lineage>
</organism>
<dbReference type="EMBL" id="RJTL01000001">
    <property type="protein sequence ID" value="RNM11297.1"/>
    <property type="molecule type" value="Genomic_DNA"/>
</dbReference>
<gene>
    <name evidence="2" type="ORF">EGA29_00460</name>
</gene>
<comment type="caution">
    <text evidence="2">The sequence shown here is derived from an EMBL/GenBank/DDBJ whole genome shotgun (WGS) entry which is preliminary data.</text>
</comment>